<dbReference type="Gene3D" id="3.40.50.1820">
    <property type="entry name" value="alpha/beta hydrolase"/>
    <property type="match status" value="2"/>
</dbReference>
<name>A0ABT6FIY9_9BACT</name>
<dbReference type="InterPro" id="IPR000073">
    <property type="entry name" value="AB_hydrolase_1"/>
</dbReference>
<feature type="transmembrane region" description="Helical" evidence="1">
    <location>
        <begin position="519"/>
        <end position="537"/>
    </location>
</feature>
<evidence type="ECO:0000259" key="2">
    <source>
        <dbReference type="Pfam" id="PF12697"/>
    </source>
</evidence>
<evidence type="ECO:0000256" key="1">
    <source>
        <dbReference type="SAM" id="Phobius"/>
    </source>
</evidence>
<reference evidence="3 4" key="1">
    <citation type="submission" date="2023-03" db="EMBL/GenBank/DDBJ databases">
        <title>Paludisphaera mucosa sp. nov. a novel planctomycete from northern fen.</title>
        <authorList>
            <person name="Ivanova A."/>
        </authorList>
    </citation>
    <scope>NUCLEOTIDE SEQUENCE [LARGE SCALE GENOMIC DNA]</scope>
    <source>
        <strain evidence="3 4">Pla2</strain>
    </source>
</reference>
<sequence length="538" mass="58932">MVETIGGRAAPMRTLDEAVAQGRLCPSPTPRPEGRRLVVVVHGWRRTPEAYKGLLRSFRDDPRLADCDLLPWAYRAGRLSNTNPTGVAQGLATEIDRLDRENDYREIFLVGHSMGGVIVRAALLDGIERDLAWAAPGKRKVRRLVLLASTNRGFDVPRFLGPAVFVIRHLPFPVASFALSMLRGSWFVTGVRLRWLRRFCGTEPPETVQILGTRDPVVGPDDSADVFRYANSALVPVDADHISILPSGPDDPTYPYVVDALLGPMSAKHRPRQPAPRSRVVFLIHGIRDYGPWLDDLREAVLRLDPEAEVLPIRYGYFKLINFLAPSLRAGKVRDFVDRYVQELAKRPDVPFAAAGHSNGTFIIATAVKDVPGVEFERVYLAGSVLPDDFAWDALIGGKVAQVRNDTARSDWVVALICGTLSWLAPYRDLGIGGFAGFQRLPPGSESRYLPGDHGAALTKDNLSSIAAFLVHGRPGALTGLPTSLPTWLDRGSRGLFWILLVALVAIVGLLFVVGLTPAILWTGAILAVVAVVFLIAY</sequence>
<keyword evidence="1" id="KW-1133">Transmembrane helix</keyword>
<dbReference type="Proteomes" id="UP001216907">
    <property type="component" value="Unassembled WGS sequence"/>
</dbReference>
<accession>A0ABT6FIY9</accession>
<feature type="transmembrane region" description="Helical" evidence="1">
    <location>
        <begin position="495"/>
        <end position="513"/>
    </location>
</feature>
<dbReference type="EMBL" id="JARRAG010000002">
    <property type="protein sequence ID" value="MDG3007504.1"/>
    <property type="molecule type" value="Genomic_DNA"/>
</dbReference>
<dbReference type="SUPFAM" id="SSF53474">
    <property type="entry name" value="alpha/beta-Hydrolases"/>
    <property type="match status" value="2"/>
</dbReference>
<keyword evidence="1" id="KW-0472">Membrane</keyword>
<dbReference type="PANTHER" id="PTHR37946:SF1">
    <property type="entry name" value="SLL1969 PROTEIN"/>
    <property type="match status" value="1"/>
</dbReference>
<evidence type="ECO:0000313" key="3">
    <source>
        <dbReference type="EMBL" id="MDG3007504.1"/>
    </source>
</evidence>
<organism evidence="3 4">
    <name type="scientific">Paludisphaera mucosa</name>
    <dbReference type="NCBI Taxonomy" id="3030827"/>
    <lineage>
        <taxon>Bacteria</taxon>
        <taxon>Pseudomonadati</taxon>
        <taxon>Planctomycetota</taxon>
        <taxon>Planctomycetia</taxon>
        <taxon>Isosphaerales</taxon>
        <taxon>Isosphaeraceae</taxon>
        <taxon>Paludisphaera</taxon>
    </lineage>
</organism>
<comment type="caution">
    <text evidence="3">The sequence shown here is derived from an EMBL/GenBank/DDBJ whole genome shotgun (WGS) entry which is preliminary data.</text>
</comment>
<proteinExistence type="predicted"/>
<protein>
    <recommendedName>
        <fullName evidence="2">AB hydrolase-1 domain-containing protein</fullName>
    </recommendedName>
</protein>
<dbReference type="InterPro" id="IPR029058">
    <property type="entry name" value="AB_hydrolase_fold"/>
</dbReference>
<dbReference type="PANTHER" id="PTHR37946">
    <property type="entry name" value="SLL1969 PROTEIN"/>
    <property type="match status" value="1"/>
</dbReference>
<gene>
    <name evidence="3" type="ORF">PZE19_27385</name>
</gene>
<dbReference type="RefSeq" id="WP_277863782.1">
    <property type="nucleotide sequence ID" value="NZ_JARRAG010000002.1"/>
</dbReference>
<evidence type="ECO:0000313" key="4">
    <source>
        <dbReference type="Proteomes" id="UP001216907"/>
    </source>
</evidence>
<feature type="domain" description="AB hydrolase-1" evidence="2">
    <location>
        <begin position="38"/>
        <end position="262"/>
    </location>
</feature>
<dbReference type="Pfam" id="PF12697">
    <property type="entry name" value="Abhydrolase_6"/>
    <property type="match status" value="1"/>
</dbReference>
<keyword evidence="1" id="KW-0812">Transmembrane</keyword>
<keyword evidence="4" id="KW-1185">Reference proteome</keyword>